<feature type="repeat" description="ANK" evidence="1">
    <location>
        <begin position="191"/>
        <end position="223"/>
    </location>
</feature>
<dbReference type="EMBL" id="WKFB01000288">
    <property type="protein sequence ID" value="KAF6728209.1"/>
    <property type="molecule type" value="Genomic_DNA"/>
</dbReference>
<gene>
    <name evidence="3" type="ORF">FQA47_004290</name>
</gene>
<accession>A0A834CFC3</accession>
<dbReference type="PANTHER" id="PTHR24160:SF1">
    <property type="entry name" value="ANKYRIN REPEAT DOMAIN-CONTAINING PROTEIN 53"/>
    <property type="match status" value="1"/>
</dbReference>
<feature type="region of interest" description="Disordered" evidence="2">
    <location>
        <begin position="328"/>
        <end position="353"/>
    </location>
</feature>
<dbReference type="InterPro" id="IPR042335">
    <property type="entry name" value="ANKRD53"/>
</dbReference>
<dbReference type="Gene3D" id="1.25.40.20">
    <property type="entry name" value="Ankyrin repeat-containing domain"/>
    <property type="match status" value="1"/>
</dbReference>
<evidence type="ECO:0000313" key="4">
    <source>
        <dbReference type="Proteomes" id="UP000646548"/>
    </source>
</evidence>
<dbReference type="GO" id="GO:0031116">
    <property type="term" value="P:positive regulation of microtubule polymerization"/>
    <property type="evidence" value="ECO:0007669"/>
    <property type="project" value="TreeGrafter"/>
</dbReference>
<feature type="region of interest" description="Disordered" evidence="2">
    <location>
        <begin position="98"/>
        <end position="117"/>
    </location>
</feature>
<name>A0A834CFC3_ORYME</name>
<feature type="region of interest" description="Disordered" evidence="2">
    <location>
        <begin position="1"/>
        <end position="50"/>
    </location>
</feature>
<dbReference type="GO" id="GO:0007080">
    <property type="term" value="P:mitotic metaphase chromosome alignment"/>
    <property type="evidence" value="ECO:0007669"/>
    <property type="project" value="TreeGrafter"/>
</dbReference>
<dbReference type="PROSITE" id="PS50297">
    <property type="entry name" value="ANK_REP_REGION"/>
    <property type="match status" value="1"/>
</dbReference>
<dbReference type="SUPFAM" id="SSF48403">
    <property type="entry name" value="Ankyrin repeat"/>
    <property type="match status" value="1"/>
</dbReference>
<keyword evidence="1" id="KW-0040">ANK repeat</keyword>
<dbReference type="Proteomes" id="UP000646548">
    <property type="component" value="Unassembled WGS sequence"/>
</dbReference>
<dbReference type="PANTHER" id="PTHR24160">
    <property type="entry name" value="ANKYRIN REPEAT DOMAIN-CONTAINING PROTEIN 53"/>
    <property type="match status" value="1"/>
</dbReference>
<evidence type="ECO:0000256" key="1">
    <source>
        <dbReference type="PROSITE-ProRule" id="PRU00023"/>
    </source>
</evidence>
<dbReference type="InterPro" id="IPR002110">
    <property type="entry name" value="Ankyrin_rpt"/>
</dbReference>
<dbReference type="GO" id="GO:0000922">
    <property type="term" value="C:spindle pole"/>
    <property type="evidence" value="ECO:0007669"/>
    <property type="project" value="TreeGrafter"/>
</dbReference>
<dbReference type="AlphaFoldDB" id="A0A834CFC3"/>
<organism evidence="3 4">
    <name type="scientific">Oryzias melastigma</name>
    <name type="common">Marine medaka</name>
    <dbReference type="NCBI Taxonomy" id="30732"/>
    <lineage>
        <taxon>Eukaryota</taxon>
        <taxon>Metazoa</taxon>
        <taxon>Chordata</taxon>
        <taxon>Craniata</taxon>
        <taxon>Vertebrata</taxon>
        <taxon>Euteleostomi</taxon>
        <taxon>Actinopterygii</taxon>
        <taxon>Neopterygii</taxon>
        <taxon>Teleostei</taxon>
        <taxon>Neoteleostei</taxon>
        <taxon>Acanthomorphata</taxon>
        <taxon>Ovalentaria</taxon>
        <taxon>Atherinomorphae</taxon>
        <taxon>Beloniformes</taxon>
        <taxon>Adrianichthyidae</taxon>
        <taxon>Oryziinae</taxon>
        <taxon>Oryzias</taxon>
    </lineage>
</organism>
<feature type="repeat" description="ANK" evidence="1">
    <location>
        <begin position="154"/>
        <end position="190"/>
    </location>
</feature>
<dbReference type="GO" id="GO:1902412">
    <property type="term" value="P:regulation of mitotic cytokinesis"/>
    <property type="evidence" value="ECO:0007669"/>
    <property type="project" value="InterPro"/>
</dbReference>
<feature type="compositionally biased region" description="Low complexity" evidence="2">
    <location>
        <begin position="38"/>
        <end position="50"/>
    </location>
</feature>
<feature type="region of interest" description="Disordered" evidence="2">
    <location>
        <begin position="277"/>
        <end position="305"/>
    </location>
</feature>
<protein>
    <submittedName>
        <fullName evidence="3">Ankyrin repeat domain-containing protein 53</fullName>
    </submittedName>
</protein>
<reference evidence="3" key="1">
    <citation type="journal article" name="BMC Genomics">
        <title>Long-read sequencing and de novo genome assembly of marine medaka (Oryzias melastigma).</title>
        <authorList>
            <person name="Liang P."/>
            <person name="Saqib H.S.A."/>
            <person name="Ni X."/>
            <person name="Shen Y."/>
        </authorList>
    </citation>
    <scope>NUCLEOTIDE SEQUENCE</scope>
    <source>
        <strain evidence="3">Bigg-433</strain>
    </source>
</reference>
<feature type="compositionally biased region" description="Polar residues" evidence="2">
    <location>
        <begin position="14"/>
        <end position="34"/>
    </location>
</feature>
<dbReference type="InterPro" id="IPR036770">
    <property type="entry name" value="Ankyrin_rpt-contain_sf"/>
</dbReference>
<dbReference type="PROSITE" id="PS50088">
    <property type="entry name" value="ANK_REPEAT"/>
    <property type="match status" value="2"/>
</dbReference>
<sequence>MPTWLQNAERGRTRQTASESTAQRHANTETSGNRKLTDPNVGTVGGTPTDVGKEVKQRVLVQGVVLKVKHERALQYRVPTALRRCDRGQKRLRRRLSRRVQGTKKRAVAAGSSEEPEKSQVLPALHAACFHGDLASVRLLVDSKEWCINSTDLQGHQPVHMALFLQGFPNNSACLRYLLEHGANVNAITDSGQTPLHLAASKGLLDCVEILMNAGADVSAKDNRGCTPLDLARVWSHRKVARYLKNCLWEANKRTEMEERKLAQALYRDLVTKAKGATSNKKGLVRDRTAEGANEKGRKNVTSRMDPSKYHTKCLFSEQICPEPKSFRRLQQQGHPQEDDRAPSKAPTAPSPWSIYMGLQPEKPPTEPDLRHSVTLFLDSSTRRLFYTTKWDSEPHPVPKLPLDVVERVLFPRAFRSRISGPECFVPQKIDELQHRRRPQRRSTSPWTEVIMHLVEVLLPGHF</sequence>
<dbReference type="Pfam" id="PF13857">
    <property type="entry name" value="Ank_5"/>
    <property type="match status" value="1"/>
</dbReference>
<feature type="compositionally biased region" description="Basic residues" evidence="2">
    <location>
        <begin position="98"/>
        <end position="107"/>
    </location>
</feature>
<feature type="compositionally biased region" description="Basic and acidic residues" evidence="2">
    <location>
        <begin position="284"/>
        <end position="298"/>
    </location>
</feature>
<dbReference type="SMART" id="SM00248">
    <property type="entry name" value="ANK"/>
    <property type="match status" value="4"/>
</dbReference>
<comment type="caution">
    <text evidence="3">The sequence shown here is derived from an EMBL/GenBank/DDBJ whole genome shotgun (WGS) entry which is preliminary data.</text>
</comment>
<evidence type="ECO:0000256" key="2">
    <source>
        <dbReference type="SAM" id="MobiDB-lite"/>
    </source>
</evidence>
<proteinExistence type="predicted"/>
<evidence type="ECO:0000313" key="3">
    <source>
        <dbReference type="EMBL" id="KAF6728209.1"/>
    </source>
</evidence>
<dbReference type="GO" id="GO:0060236">
    <property type="term" value="P:regulation of mitotic spindle organization"/>
    <property type="evidence" value="ECO:0007669"/>
    <property type="project" value="TreeGrafter"/>
</dbReference>